<dbReference type="GO" id="GO:0016791">
    <property type="term" value="F:phosphatase activity"/>
    <property type="evidence" value="ECO:0007669"/>
    <property type="project" value="UniProtKB-ARBA"/>
</dbReference>
<comment type="similarity">
    <text evidence="2">Belongs to the inositol monophosphatase superfamily.</text>
</comment>
<dbReference type="InterPro" id="IPR051090">
    <property type="entry name" value="Inositol_monoP_superfamily"/>
</dbReference>
<dbReference type="PANTHER" id="PTHR43200">
    <property type="entry name" value="PHOSPHATASE"/>
    <property type="match status" value="1"/>
</dbReference>
<evidence type="ECO:0000313" key="7">
    <source>
        <dbReference type="EMBL" id="MCK8786802.1"/>
    </source>
</evidence>
<sequence>MPDPALAEAAGAAADAAAAVIRPLFRSPLLVEAKGDASPVTAADRGAERAMRALLAARFPAHGIVGEEYGADRPDAEWVWVLDPIDGTRAFVTGRPLFGSLIGLLHRGRPVLGLIDQPATGERWLGLDGEPTRFRAPLGGRVGCRPCARLAEAELSCTSPDMFAPADRPGFERLRAAARRVTWGGDCYGYGLLALGLVDVIAESTMKLWDWAALVPVVEGAGGRLTGWDGRPLTPERAEAEGGRVLAVGDAAMLDEAVRLLG</sequence>
<dbReference type="EMBL" id="JALPRX010000097">
    <property type="protein sequence ID" value="MCK8786802.1"/>
    <property type="molecule type" value="Genomic_DNA"/>
</dbReference>
<evidence type="ECO:0000256" key="5">
    <source>
        <dbReference type="ARBA" id="ARBA00022842"/>
    </source>
</evidence>
<dbReference type="InterPro" id="IPR000760">
    <property type="entry name" value="Inositol_monophosphatase-like"/>
</dbReference>
<dbReference type="Proteomes" id="UP001139516">
    <property type="component" value="Unassembled WGS sequence"/>
</dbReference>
<dbReference type="GO" id="GO:0046872">
    <property type="term" value="F:metal ion binding"/>
    <property type="evidence" value="ECO:0007669"/>
    <property type="project" value="UniProtKB-KW"/>
</dbReference>
<dbReference type="AlphaFoldDB" id="A0A9X1YBP8"/>
<keyword evidence="4" id="KW-0378">Hydrolase</keyword>
<dbReference type="PRINTS" id="PR00377">
    <property type="entry name" value="IMPHPHTASES"/>
</dbReference>
<accession>A0A9X1YBP8</accession>
<dbReference type="PROSITE" id="PS00629">
    <property type="entry name" value="IMP_1"/>
    <property type="match status" value="1"/>
</dbReference>
<evidence type="ECO:0000256" key="2">
    <source>
        <dbReference type="ARBA" id="ARBA00009759"/>
    </source>
</evidence>
<dbReference type="InterPro" id="IPR020583">
    <property type="entry name" value="Inositol_monoP_metal-BS"/>
</dbReference>
<dbReference type="Pfam" id="PF00459">
    <property type="entry name" value="Inositol_P"/>
    <property type="match status" value="1"/>
</dbReference>
<keyword evidence="8" id="KW-1185">Reference proteome</keyword>
<dbReference type="RefSeq" id="WP_248668915.1">
    <property type="nucleotide sequence ID" value="NZ_JALPRX010000097.1"/>
</dbReference>
<comment type="caution">
    <text evidence="7">The sequence shown here is derived from an EMBL/GenBank/DDBJ whole genome shotgun (WGS) entry which is preliminary data.</text>
</comment>
<protein>
    <submittedName>
        <fullName evidence="7">Inositol monophosphatase family protein</fullName>
    </submittedName>
</protein>
<keyword evidence="3 6" id="KW-0479">Metal-binding</keyword>
<feature type="binding site" evidence="6">
    <location>
        <position position="210"/>
    </location>
    <ligand>
        <name>Mg(2+)</name>
        <dbReference type="ChEBI" id="CHEBI:18420"/>
        <label>1</label>
        <note>catalytic</note>
    </ligand>
</feature>
<reference evidence="7" key="1">
    <citation type="submission" date="2022-04" db="EMBL/GenBank/DDBJ databases">
        <title>Roseomonas acroporae sp. nov., isolated from coral Acropora digitifera.</title>
        <authorList>
            <person name="Sun H."/>
        </authorList>
    </citation>
    <scope>NUCLEOTIDE SEQUENCE</scope>
    <source>
        <strain evidence="7">NAR14</strain>
    </source>
</reference>
<evidence type="ECO:0000256" key="4">
    <source>
        <dbReference type="ARBA" id="ARBA00022801"/>
    </source>
</evidence>
<evidence type="ECO:0000256" key="3">
    <source>
        <dbReference type="ARBA" id="ARBA00022723"/>
    </source>
</evidence>
<dbReference type="PANTHER" id="PTHR43200:SF6">
    <property type="entry name" value="3'(2'),5'-BISPHOSPHATE NUCLEOTIDASE"/>
    <property type="match status" value="1"/>
</dbReference>
<evidence type="ECO:0000256" key="6">
    <source>
        <dbReference type="PIRSR" id="PIRSR600760-2"/>
    </source>
</evidence>
<dbReference type="SUPFAM" id="SSF56655">
    <property type="entry name" value="Carbohydrate phosphatase"/>
    <property type="match status" value="1"/>
</dbReference>
<feature type="binding site" evidence="6">
    <location>
        <position position="86"/>
    </location>
    <ligand>
        <name>Mg(2+)</name>
        <dbReference type="ChEBI" id="CHEBI:18420"/>
        <label>1</label>
        <note>catalytic</note>
    </ligand>
</feature>
<keyword evidence="5 6" id="KW-0460">Magnesium</keyword>
<dbReference type="GO" id="GO:0000105">
    <property type="term" value="P:L-histidine biosynthetic process"/>
    <property type="evidence" value="ECO:0007669"/>
    <property type="project" value="TreeGrafter"/>
</dbReference>
<feature type="binding site" evidence="6">
    <location>
        <position position="85"/>
    </location>
    <ligand>
        <name>Mg(2+)</name>
        <dbReference type="ChEBI" id="CHEBI:18420"/>
        <label>1</label>
        <note>catalytic</note>
    </ligand>
</feature>
<feature type="binding site" evidence="6">
    <location>
        <position position="67"/>
    </location>
    <ligand>
        <name>Mg(2+)</name>
        <dbReference type="ChEBI" id="CHEBI:18420"/>
        <label>1</label>
        <note>catalytic</note>
    </ligand>
</feature>
<evidence type="ECO:0000256" key="1">
    <source>
        <dbReference type="ARBA" id="ARBA00001946"/>
    </source>
</evidence>
<name>A0A9X1YBP8_9PROT</name>
<comment type="cofactor">
    <cofactor evidence="1 6">
        <name>Mg(2+)</name>
        <dbReference type="ChEBI" id="CHEBI:18420"/>
    </cofactor>
</comment>
<dbReference type="CDD" id="cd01641">
    <property type="entry name" value="Bacterial_IMPase_like_1"/>
    <property type="match status" value="1"/>
</dbReference>
<organism evidence="7 8">
    <name type="scientific">Roseomonas acroporae</name>
    <dbReference type="NCBI Taxonomy" id="2937791"/>
    <lineage>
        <taxon>Bacteria</taxon>
        <taxon>Pseudomonadati</taxon>
        <taxon>Pseudomonadota</taxon>
        <taxon>Alphaproteobacteria</taxon>
        <taxon>Acetobacterales</taxon>
        <taxon>Roseomonadaceae</taxon>
        <taxon>Roseomonas</taxon>
    </lineage>
</organism>
<dbReference type="Gene3D" id="3.30.540.10">
    <property type="entry name" value="Fructose-1,6-Bisphosphatase, subunit A, domain 1"/>
    <property type="match status" value="1"/>
</dbReference>
<proteinExistence type="inferred from homology"/>
<dbReference type="Gene3D" id="3.40.190.80">
    <property type="match status" value="1"/>
</dbReference>
<evidence type="ECO:0000313" key="8">
    <source>
        <dbReference type="Proteomes" id="UP001139516"/>
    </source>
</evidence>
<feature type="binding site" evidence="6">
    <location>
        <position position="83"/>
    </location>
    <ligand>
        <name>Mg(2+)</name>
        <dbReference type="ChEBI" id="CHEBI:18420"/>
        <label>1</label>
        <note>catalytic</note>
    </ligand>
</feature>
<gene>
    <name evidence="7" type="ORF">M0638_20735</name>
</gene>